<dbReference type="Pfam" id="PF13683">
    <property type="entry name" value="rve_3"/>
    <property type="match status" value="1"/>
</dbReference>
<dbReference type="Proteomes" id="UP001165136">
    <property type="component" value="Unassembled WGS sequence"/>
</dbReference>
<reference evidence="3" key="1">
    <citation type="submission" date="2023-03" db="EMBL/GenBank/DDBJ databases">
        <title>Amycolatopsis taiwanensis NBRC 103393.</title>
        <authorList>
            <person name="Ichikawa N."/>
            <person name="Sato H."/>
            <person name="Tonouchi N."/>
        </authorList>
    </citation>
    <scope>NUCLEOTIDE SEQUENCE</scope>
    <source>
        <strain evidence="3">NBRC 103393</strain>
    </source>
</reference>
<keyword evidence="4" id="KW-1185">Reference proteome</keyword>
<sequence>MARLLERGLPVKLACRLLEVSHSGFYEWRSRPASPAALRREWLTGVITEIHARSRGTYGAPRVHAELRLGMGIMVSRKTVAKLMRAAGLAGIPRRQTRKNRCAVLDAFSRKIVGWSIDNSQNTTLVVNALDMAVDNRNPKPGAVFHSDHGVQFTSWTFTNRVKEAGLMPSLGTVGDGYDNAMMESFWSKMQTELLDRKKWKTRTELANEIFQYLEIFHNRQRRHSKLGYLTPVEYERLHELQQPA</sequence>
<dbReference type="InterPro" id="IPR001584">
    <property type="entry name" value="Integrase_cat-core"/>
</dbReference>
<evidence type="ECO:0000313" key="3">
    <source>
        <dbReference type="EMBL" id="GLY70810.1"/>
    </source>
</evidence>
<dbReference type="PANTHER" id="PTHR46889:SF4">
    <property type="entry name" value="TRANSPOSASE INSO FOR INSERTION SEQUENCE ELEMENT IS911B-RELATED"/>
    <property type="match status" value="1"/>
</dbReference>
<protein>
    <submittedName>
        <fullName evidence="3">Transposase-like protein</fullName>
    </submittedName>
</protein>
<dbReference type="Pfam" id="PF13276">
    <property type="entry name" value="HTH_21"/>
    <property type="match status" value="1"/>
</dbReference>
<dbReference type="InterPro" id="IPR036397">
    <property type="entry name" value="RNaseH_sf"/>
</dbReference>
<dbReference type="InterPro" id="IPR050900">
    <property type="entry name" value="Transposase_IS3/IS150/IS904"/>
</dbReference>
<feature type="domain" description="Integrase catalytic" evidence="2">
    <location>
        <begin position="103"/>
        <end position="240"/>
    </location>
</feature>
<name>A0A9W6RBA1_9PSEU</name>
<gene>
    <name evidence="3" type="ORF">Atai01_74290</name>
</gene>
<dbReference type="GO" id="GO:0003676">
    <property type="term" value="F:nucleic acid binding"/>
    <property type="evidence" value="ECO:0007669"/>
    <property type="project" value="InterPro"/>
</dbReference>
<proteinExistence type="predicted"/>
<comment type="caution">
    <text evidence="3">The sequence shown here is derived from an EMBL/GenBank/DDBJ whole genome shotgun (WGS) entry which is preliminary data.</text>
</comment>
<dbReference type="InterPro" id="IPR025948">
    <property type="entry name" value="HTH-like_dom"/>
</dbReference>
<organism evidence="3 4">
    <name type="scientific">Amycolatopsis taiwanensis</name>
    <dbReference type="NCBI Taxonomy" id="342230"/>
    <lineage>
        <taxon>Bacteria</taxon>
        <taxon>Bacillati</taxon>
        <taxon>Actinomycetota</taxon>
        <taxon>Actinomycetes</taxon>
        <taxon>Pseudonocardiales</taxon>
        <taxon>Pseudonocardiaceae</taxon>
        <taxon>Amycolatopsis</taxon>
    </lineage>
</organism>
<dbReference type="AlphaFoldDB" id="A0A9W6RBA1"/>
<dbReference type="PANTHER" id="PTHR46889">
    <property type="entry name" value="TRANSPOSASE INSF FOR INSERTION SEQUENCE IS3B-RELATED"/>
    <property type="match status" value="1"/>
</dbReference>
<dbReference type="EMBL" id="BSTI01000027">
    <property type="protein sequence ID" value="GLY70810.1"/>
    <property type="molecule type" value="Genomic_DNA"/>
</dbReference>
<dbReference type="InterPro" id="IPR012337">
    <property type="entry name" value="RNaseH-like_sf"/>
</dbReference>
<evidence type="ECO:0000313" key="4">
    <source>
        <dbReference type="Proteomes" id="UP001165136"/>
    </source>
</evidence>
<dbReference type="GO" id="GO:0015074">
    <property type="term" value="P:DNA integration"/>
    <property type="evidence" value="ECO:0007669"/>
    <property type="project" value="InterPro"/>
</dbReference>
<dbReference type="Gene3D" id="3.30.420.10">
    <property type="entry name" value="Ribonuclease H-like superfamily/Ribonuclease H"/>
    <property type="match status" value="1"/>
</dbReference>
<dbReference type="SUPFAM" id="SSF53098">
    <property type="entry name" value="Ribonuclease H-like"/>
    <property type="match status" value="1"/>
</dbReference>
<dbReference type="PROSITE" id="PS50994">
    <property type="entry name" value="INTEGRASE"/>
    <property type="match status" value="1"/>
</dbReference>
<evidence type="ECO:0000259" key="2">
    <source>
        <dbReference type="PROSITE" id="PS50994"/>
    </source>
</evidence>
<dbReference type="InterPro" id="IPR048020">
    <property type="entry name" value="Transpos_IS3"/>
</dbReference>
<evidence type="ECO:0000256" key="1">
    <source>
        <dbReference type="ARBA" id="ARBA00002286"/>
    </source>
</evidence>
<accession>A0A9W6RBA1</accession>
<comment type="function">
    <text evidence="1">Involved in the transposition of the insertion sequence.</text>
</comment>
<dbReference type="NCBIfam" id="NF033516">
    <property type="entry name" value="transpos_IS3"/>
    <property type="match status" value="1"/>
</dbReference>